<protein>
    <submittedName>
        <fullName evidence="2">Serpentine Receptor, class T</fullName>
    </submittedName>
</protein>
<dbReference type="Proteomes" id="UP000095286">
    <property type="component" value="Unplaced"/>
</dbReference>
<dbReference type="WBParaSite" id="RSKR_0001044775.1">
    <property type="protein sequence ID" value="RSKR_0001044775.1"/>
    <property type="gene ID" value="RSKR_0001044775"/>
</dbReference>
<evidence type="ECO:0000313" key="1">
    <source>
        <dbReference type="Proteomes" id="UP000095286"/>
    </source>
</evidence>
<reference evidence="2" key="1">
    <citation type="submission" date="2016-11" db="UniProtKB">
        <authorList>
            <consortium name="WormBaseParasite"/>
        </authorList>
    </citation>
    <scope>IDENTIFICATION</scope>
    <source>
        <strain evidence="2">KR3021</strain>
    </source>
</reference>
<sequence>MKLELVLKPSYITKYYSCDYLTPKEWEEETNPNFLLGSIYITIGTFVMILYIPILYVLLTKDLLKNNFYKLILCITIVDIAGLSMSSWACGIFTIKGYVYCSQPVAIYTVAIVVLTTWCTNSILAIVLAFNRCLDAFNLKWANAIFSGKKIYFWIITAFLFGLGIGLFTPPMLYSAKQYTVFFDPYLDIDRVRVTFENPDQYNNFLVVLDNVGIFVVLPSLYFGFSILMLRKIKTSTHKMSRMKKSLLLQSFLLSSITFCSALTYDLMQFFILNRAIVIIGHFFWLCSTCVGAFVYLTFNITIRNHIIEDFVPASIKKYWNIKSKVKIVKFQFPVKIPTI</sequence>
<organism evidence="1 2">
    <name type="scientific">Rhabditophanes sp. KR3021</name>
    <dbReference type="NCBI Taxonomy" id="114890"/>
    <lineage>
        <taxon>Eukaryota</taxon>
        <taxon>Metazoa</taxon>
        <taxon>Ecdysozoa</taxon>
        <taxon>Nematoda</taxon>
        <taxon>Chromadorea</taxon>
        <taxon>Rhabditida</taxon>
        <taxon>Tylenchina</taxon>
        <taxon>Panagrolaimomorpha</taxon>
        <taxon>Strongyloidoidea</taxon>
        <taxon>Alloionematidae</taxon>
        <taxon>Rhabditophanes</taxon>
    </lineage>
</organism>
<accession>A0AC35UDT3</accession>
<name>A0AC35UDT3_9BILA</name>
<proteinExistence type="predicted"/>
<evidence type="ECO:0000313" key="2">
    <source>
        <dbReference type="WBParaSite" id="RSKR_0001044775.1"/>
    </source>
</evidence>